<dbReference type="GO" id="GO:0016712">
    <property type="term" value="F:oxidoreductase activity, acting on paired donors, with incorporation or reduction of molecular oxygen, reduced flavin or flavoprotein as one donor, and incorporation of one atom of oxygen"/>
    <property type="evidence" value="ECO:0007669"/>
    <property type="project" value="TreeGrafter"/>
</dbReference>
<dbReference type="Pfam" id="PF08028">
    <property type="entry name" value="Acyl-CoA_dh_2"/>
    <property type="match status" value="1"/>
</dbReference>
<dbReference type="PANTHER" id="PTHR48083:SF19">
    <property type="entry name" value="FLAVIN-DEPENDENT MONOOXYGENASE, OXYGENASE SUBUNIT HSAA"/>
    <property type="match status" value="1"/>
</dbReference>
<dbReference type="GO" id="GO:0033539">
    <property type="term" value="P:fatty acid beta-oxidation using acyl-CoA dehydrogenase"/>
    <property type="evidence" value="ECO:0007669"/>
    <property type="project" value="TreeGrafter"/>
</dbReference>
<dbReference type="InterPro" id="IPR036250">
    <property type="entry name" value="AcylCo_DH-like_C"/>
</dbReference>
<evidence type="ECO:0000256" key="1">
    <source>
        <dbReference type="ARBA" id="ARBA00023002"/>
    </source>
</evidence>
<dbReference type="InterPro" id="IPR013786">
    <property type="entry name" value="AcylCoA_DH/ox_N"/>
</dbReference>
<dbReference type="InterPro" id="IPR013107">
    <property type="entry name" value="Acyl-CoA_DH_C"/>
</dbReference>
<dbReference type="GO" id="GO:0003995">
    <property type="term" value="F:acyl-CoA dehydrogenase activity"/>
    <property type="evidence" value="ECO:0007669"/>
    <property type="project" value="TreeGrafter"/>
</dbReference>
<evidence type="ECO:0000256" key="2">
    <source>
        <dbReference type="ARBA" id="ARBA00049661"/>
    </source>
</evidence>
<dbReference type="Pfam" id="PF02771">
    <property type="entry name" value="Acyl-CoA_dh_N"/>
    <property type="match status" value="1"/>
</dbReference>
<proteinExistence type="inferred from homology"/>
<dbReference type="PANTHER" id="PTHR48083">
    <property type="entry name" value="MEDIUM-CHAIN SPECIFIC ACYL-COA DEHYDROGENASE, MITOCHONDRIAL-RELATED"/>
    <property type="match status" value="1"/>
</dbReference>
<organism evidence="5">
    <name type="scientific">Streptomyces sp. SID12501</name>
    <dbReference type="NCBI Taxonomy" id="2706042"/>
    <lineage>
        <taxon>Bacteria</taxon>
        <taxon>Bacillati</taxon>
        <taxon>Actinomycetota</taxon>
        <taxon>Actinomycetes</taxon>
        <taxon>Kitasatosporales</taxon>
        <taxon>Streptomycetaceae</taxon>
        <taxon>Streptomyces</taxon>
    </lineage>
</organism>
<feature type="domain" description="Acyl-CoA dehydrogenase C-terminal" evidence="4">
    <location>
        <begin position="261"/>
        <end position="390"/>
    </location>
</feature>
<evidence type="ECO:0000313" key="5">
    <source>
        <dbReference type="EMBL" id="NEC86128.1"/>
    </source>
</evidence>
<dbReference type="EMBL" id="JAAGLU010000007">
    <property type="protein sequence ID" value="NEC86128.1"/>
    <property type="molecule type" value="Genomic_DNA"/>
</dbReference>
<dbReference type="Gene3D" id="1.10.540.10">
    <property type="entry name" value="Acyl-CoA dehydrogenase/oxidase, N-terminal domain"/>
    <property type="match status" value="1"/>
</dbReference>
<dbReference type="SUPFAM" id="SSF47203">
    <property type="entry name" value="Acyl-CoA dehydrogenase C-terminal domain-like"/>
    <property type="match status" value="1"/>
</dbReference>
<dbReference type="Gene3D" id="1.20.140.10">
    <property type="entry name" value="Butyryl-CoA Dehydrogenase, subunit A, domain 3"/>
    <property type="match status" value="1"/>
</dbReference>
<dbReference type="AlphaFoldDB" id="A0A6B3BP83"/>
<dbReference type="RefSeq" id="WP_164313592.1">
    <property type="nucleotide sequence ID" value="NZ_JAAGLU010000007.1"/>
</dbReference>
<comment type="similarity">
    <text evidence="2">Belongs to the HpaH/HsaA monooxygenase family.</text>
</comment>
<dbReference type="InterPro" id="IPR050741">
    <property type="entry name" value="Acyl-CoA_dehydrogenase"/>
</dbReference>
<dbReference type="InterPro" id="IPR046373">
    <property type="entry name" value="Acyl-CoA_Oxase/DH_mid-dom_sf"/>
</dbReference>
<dbReference type="Gene3D" id="2.40.110.10">
    <property type="entry name" value="Butyryl-CoA Dehydrogenase, subunit A, domain 2"/>
    <property type="match status" value="1"/>
</dbReference>
<dbReference type="GO" id="GO:0050660">
    <property type="term" value="F:flavin adenine dinucleotide binding"/>
    <property type="evidence" value="ECO:0007669"/>
    <property type="project" value="InterPro"/>
</dbReference>
<dbReference type="SUPFAM" id="SSF56645">
    <property type="entry name" value="Acyl-CoA dehydrogenase NM domain-like"/>
    <property type="match status" value="1"/>
</dbReference>
<evidence type="ECO:0000259" key="4">
    <source>
        <dbReference type="Pfam" id="PF08028"/>
    </source>
</evidence>
<keyword evidence="1" id="KW-0560">Oxidoreductase</keyword>
<accession>A0A6B3BP83</accession>
<reference evidence="5" key="1">
    <citation type="submission" date="2020-01" db="EMBL/GenBank/DDBJ databases">
        <title>Insect and environment-associated Actinomycetes.</title>
        <authorList>
            <person name="Currrie C."/>
            <person name="Chevrette M."/>
            <person name="Carlson C."/>
            <person name="Stubbendieck R."/>
            <person name="Wendt-Pienkowski E."/>
        </authorList>
    </citation>
    <scope>NUCLEOTIDE SEQUENCE</scope>
    <source>
        <strain evidence="5">SID12501</strain>
    </source>
</reference>
<sequence>MAQPATSHPADAANTAAGLVDRIRALQPLIREHAPRTEQERRVTPEVVAALTDAGVYRMNVPRRYGGYQSPLHTQVDALSEIAAACGSAGFMALIQAGCAYIAALFPDEAQDEIFASPDVRVGGTLIPDATAVAQPDGSYVVNGTSAFATGCRDADWHLLTVRVEPAAGTSDSPPGPPGPPELLWAAVPMTDLEILDDWYVSGLAGSGSNSVVARDVMVPAHRVLPVGPLLDGTIASKTNAADPFYGMPVLLLFCAWTPPNALGLARSALTEFTERIHHRGITYTFHERQNEATVTHLQAAEAAMKITCAELLTTDFVTTIESRAATRTPYTSAERARIRAQSGYTTRLCKEAIDLIASASGASSLHREVPIQRTVRDIHALSLHSFVNPTTNLELYGRVLSGLDAGTPFL</sequence>
<evidence type="ECO:0000259" key="3">
    <source>
        <dbReference type="Pfam" id="PF02771"/>
    </source>
</evidence>
<protein>
    <submittedName>
        <fullName evidence="5">Flavin-dependent monooxygenase</fullName>
    </submittedName>
</protein>
<comment type="caution">
    <text evidence="5">The sequence shown here is derived from an EMBL/GenBank/DDBJ whole genome shotgun (WGS) entry which is preliminary data.</text>
</comment>
<dbReference type="InterPro" id="IPR037069">
    <property type="entry name" value="AcylCoA_DH/ox_N_sf"/>
</dbReference>
<dbReference type="PIRSF" id="PIRSF016578">
    <property type="entry name" value="HsaA"/>
    <property type="match status" value="1"/>
</dbReference>
<keyword evidence="5" id="KW-0503">Monooxygenase</keyword>
<dbReference type="GO" id="GO:0005737">
    <property type="term" value="C:cytoplasm"/>
    <property type="evidence" value="ECO:0007669"/>
    <property type="project" value="TreeGrafter"/>
</dbReference>
<gene>
    <name evidence="5" type="ORF">G3I71_09905</name>
</gene>
<name>A0A6B3BP83_9ACTN</name>
<feature type="domain" description="Acyl-CoA dehydrogenase/oxidase N-terminal" evidence="3">
    <location>
        <begin position="30"/>
        <end position="113"/>
    </location>
</feature>
<dbReference type="InterPro" id="IPR009100">
    <property type="entry name" value="AcylCoA_DH/oxidase_NM_dom_sf"/>
</dbReference>